<dbReference type="EMBL" id="LT576035">
    <property type="protein sequence ID" value="SBN39120.1"/>
    <property type="molecule type" value="Genomic_DNA"/>
</dbReference>
<dbReference type="InterPro" id="IPR015797">
    <property type="entry name" value="NUDIX_hydrolase-like_dom_sf"/>
</dbReference>
<evidence type="ECO:0000256" key="1">
    <source>
        <dbReference type="SAM" id="MobiDB-lite"/>
    </source>
</evidence>
<evidence type="ECO:0008006" key="3">
    <source>
        <dbReference type="Google" id="ProtNLM"/>
    </source>
</evidence>
<accession>A0A2C7AT55</accession>
<evidence type="ECO:0000313" key="2">
    <source>
        <dbReference type="EMBL" id="SBN39120.1"/>
    </source>
</evidence>
<gene>
    <name evidence="2" type="ORF">PFR_JS10_1477</name>
</gene>
<dbReference type="Gene3D" id="3.90.79.10">
    <property type="entry name" value="Nucleoside Triphosphate Pyrophosphohydrolase"/>
    <property type="match status" value="1"/>
</dbReference>
<reference evidence="2" key="1">
    <citation type="submission" date="2016-05" db="EMBL/GenBank/DDBJ databases">
        <authorList>
            <person name="Lavstsen T."/>
            <person name="Jespersen J.S."/>
        </authorList>
    </citation>
    <scope>NUCLEOTIDE SEQUENCE</scope>
    <source>
        <strain evidence="2">PFRJS10</strain>
    </source>
</reference>
<protein>
    <recommendedName>
        <fullName evidence="3">Nudix hydrolase domain-containing protein</fullName>
    </recommendedName>
</protein>
<sequence length="83" mass="9147">MTTPDFVLRLRAAIGHDPLWLIGASAIVLRPGDTGQQVLLGKRSDSGRWSSIDGIVEPGEAPRRPRCANASRRPSSPWRWSGW</sequence>
<name>A0A2C7AT55_9ACTN</name>
<proteinExistence type="predicted"/>
<organism evidence="2">
    <name type="scientific">Propionibacterium freudenreichii</name>
    <dbReference type="NCBI Taxonomy" id="1744"/>
    <lineage>
        <taxon>Bacteria</taxon>
        <taxon>Bacillati</taxon>
        <taxon>Actinomycetota</taxon>
        <taxon>Actinomycetes</taxon>
        <taxon>Propionibacteriales</taxon>
        <taxon>Propionibacteriaceae</taxon>
        <taxon>Propionibacterium</taxon>
    </lineage>
</organism>
<dbReference type="SUPFAM" id="SSF55811">
    <property type="entry name" value="Nudix"/>
    <property type="match status" value="1"/>
</dbReference>
<feature type="region of interest" description="Disordered" evidence="1">
    <location>
        <begin position="50"/>
        <end position="83"/>
    </location>
</feature>
<feature type="compositionally biased region" description="Low complexity" evidence="1">
    <location>
        <begin position="71"/>
        <end position="83"/>
    </location>
</feature>
<dbReference type="AlphaFoldDB" id="A0A2C7AT55"/>